<reference evidence="3" key="1">
    <citation type="submission" date="2019-07" db="EMBL/GenBank/DDBJ databases">
        <title>De Novo Assembly of kiwifruit Actinidia rufa.</title>
        <authorList>
            <person name="Sugita-Konishi S."/>
            <person name="Sato K."/>
            <person name="Mori E."/>
            <person name="Abe Y."/>
            <person name="Kisaki G."/>
            <person name="Hamano K."/>
            <person name="Suezawa K."/>
            <person name="Otani M."/>
            <person name="Fukuda T."/>
            <person name="Manabe T."/>
            <person name="Gomi K."/>
            <person name="Tabuchi M."/>
            <person name="Akimitsu K."/>
            <person name="Kataoka I."/>
        </authorList>
    </citation>
    <scope>NUCLEOTIDE SEQUENCE [LARGE SCALE GENOMIC DNA]</scope>
    <source>
        <strain evidence="3">cv. Fuchu</strain>
    </source>
</reference>
<gene>
    <name evidence="2" type="ORF">Acr_00g0056160</name>
</gene>
<keyword evidence="3" id="KW-1185">Reference proteome</keyword>
<dbReference type="EMBL" id="BJWL01000302">
    <property type="protein sequence ID" value="GFS38176.1"/>
    <property type="molecule type" value="Genomic_DNA"/>
</dbReference>
<comment type="caution">
    <text evidence="2">The sequence shown here is derived from an EMBL/GenBank/DDBJ whole genome shotgun (WGS) entry which is preliminary data.</text>
</comment>
<evidence type="ECO:0000256" key="1">
    <source>
        <dbReference type="SAM" id="MobiDB-lite"/>
    </source>
</evidence>
<name>A0A7J0DMD7_9ERIC</name>
<protein>
    <submittedName>
        <fullName evidence="2">Uncharacterized protein</fullName>
    </submittedName>
</protein>
<dbReference type="GO" id="GO:0003729">
    <property type="term" value="F:mRNA binding"/>
    <property type="evidence" value="ECO:0007669"/>
    <property type="project" value="TreeGrafter"/>
</dbReference>
<dbReference type="GO" id="GO:0005634">
    <property type="term" value="C:nucleus"/>
    <property type="evidence" value="ECO:0007669"/>
    <property type="project" value="TreeGrafter"/>
</dbReference>
<dbReference type="OrthoDB" id="1580371at2759"/>
<dbReference type="Proteomes" id="UP000585474">
    <property type="component" value="Unassembled WGS sequence"/>
</dbReference>
<proteinExistence type="predicted"/>
<evidence type="ECO:0000313" key="2">
    <source>
        <dbReference type="EMBL" id="GFS38176.1"/>
    </source>
</evidence>
<feature type="region of interest" description="Disordered" evidence="1">
    <location>
        <begin position="1"/>
        <end position="109"/>
    </location>
</feature>
<dbReference type="AlphaFoldDB" id="A0A7J0DMD7"/>
<accession>A0A7J0DMD7</accession>
<dbReference type="PANTHER" id="PTHR13107">
    <property type="entry name" value="N6-ADENOSINE-METHYLTRANSFERASE NON-CATALYTIC SUBUNIT"/>
    <property type="match status" value="1"/>
</dbReference>
<dbReference type="GO" id="GO:0036396">
    <property type="term" value="C:RNA N6-methyladenosine methyltransferase complex"/>
    <property type="evidence" value="ECO:0007669"/>
    <property type="project" value="TreeGrafter"/>
</dbReference>
<dbReference type="PANTHER" id="PTHR13107:SF0">
    <property type="entry name" value="N6-ADENOSINE-METHYLTRANSFERASE NON-CATALYTIC SUBUNIT"/>
    <property type="match status" value="1"/>
</dbReference>
<feature type="compositionally biased region" description="Polar residues" evidence="1">
    <location>
        <begin position="47"/>
        <end position="97"/>
    </location>
</feature>
<sequence length="148" mass="16225">MGYIRSFSDKDGKVWQGGGGRNPPPETPHLVLTTLEIESLQPKSPMKKQQQLQQSASIYLPTANSSNKLQMGNSPQKPNALNLNQEASSSNFSTPSPWVSPMESFKGQDGGNISTDDMLFDVYGCNPSIGLPNGDYRDYEIQRTMGLL</sequence>
<dbReference type="InterPro" id="IPR045123">
    <property type="entry name" value="METTL14-like"/>
</dbReference>
<organism evidence="2 3">
    <name type="scientific">Actinidia rufa</name>
    <dbReference type="NCBI Taxonomy" id="165716"/>
    <lineage>
        <taxon>Eukaryota</taxon>
        <taxon>Viridiplantae</taxon>
        <taxon>Streptophyta</taxon>
        <taxon>Embryophyta</taxon>
        <taxon>Tracheophyta</taxon>
        <taxon>Spermatophyta</taxon>
        <taxon>Magnoliopsida</taxon>
        <taxon>eudicotyledons</taxon>
        <taxon>Gunneridae</taxon>
        <taxon>Pentapetalae</taxon>
        <taxon>asterids</taxon>
        <taxon>Ericales</taxon>
        <taxon>Actinidiaceae</taxon>
        <taxon>Actinidia</taxon>
    </lineage>
</organism>
<evidence type="ECO:0000313" key="3">
    <source>
        <dbReference type="Proteomes" id="UP000585474"/>
    </source>
</evidence>